<sequence>MADLILSTTSASFEGRTARDLKSAVSGAGHGGSFHDSYAQWSNVAITFGDIGDYIDSALSKAAGAHSGAASDASQGAVAPLAEYARQGQAQAEAIRDVMSLQNLEYTTARLDTPDGQESPPPKEGFEWVLPSQWTGHGDRMDAYEAENQAARDAMYAYQNETNARLSSVPLFEEPPEVMYSAKGSTPTDVSPDGGSVITTPPTGGGPGSGGWGGLPGGSGDGGPPSPGGGSGLTPPGGGISPPGGGGGHGVTPPGGHGVTPPGGAAPGISPDHHTPSPTPVGPGPGAQVPPGHVGPTPPGGGYGQPGPGGFLPGGPPSPGGPGGQAGGPGGGRLPGGVGGPGGARVPGGIGGGFGGGPGGGRLPGGFGPGGAGGFGPGGPGAGGFGPGGPGAGGMTGAGGPGARLPGGFGPAGGGFGPGGGGAAGGGMAGGGAGGRGGPGEEDKEHKRADYLLETEDVFGDGIKVAPAVFGENPPGYGG</sequence>
<dbReference type="EMBL" id="CP022521">
    <property type="protein sequence ID" value="ASO22992.1"/>
    <property type="molecule type" value="Genomic_DNA"/>
</dbReference>
<evidence type="ECO:0000313" key="3">
    <source>
        <dbReference type="Proteomes" id="UP000204221"/>
    </source>
</evidence>
<name>A0A221WAJ3_9PSEU</name>
<dbReference type="Gene3D" id="1.20.1260.20">
    <property type="entry name" value="PPE superfamily"/>
    <property type="match status" value="1"/>
</dbReference>
<feature type="compositionally biased region" description="Gly residues" evidence="1">
    <location>
        <begin position="321"/>
        <end position="438"/>
    </location>
</feature>
<dbReference type="SUPFAM" id="SSF140459">
    <property type="entry name" value="PE/PPE dimer-like"/>
    <property type="match status" value="1"/>
</dbReference>
<dbReference type="AlphaFoldDB" id="A0A221WAJ3"/>
<protein>
    <recommendedName>
        <fullName evidence="4">PPE family protein</fullName>
    </recommendedName>
</protein>
<reference evidence="2 3" key="1">
    <citation type="submission" date="2017-07" db="EMBL/GenBank/DDBJ databases">
        <title>Complete genome sequence of Actinoalloteichus hoggarensis DSM 45943, type strain of Actinoalloteichus hoggarensis.</title>
        <authorList>
            <person name="Ruckert C."/>
            <person name="Nouioui I."/>
            <person name="Willmese J."/>
            <person name="van Wezel G."/>
            <person name="Klenk H.-P."/>
            <person name="Kalinowski J."/>
            <person name="Zotchev S.B."/>
        </authorList>
    </citation>
    <scope>NUCLEOTIDE SEQUENCE [LARGE SCALE GENOMIC DNA]</scope>
    <source>
        <strain evidence="2 3">DSM 45943</strain>
    </source>
</reference>
<evidence type="ECO:0000256" key="1">
    <source>
        <dbReference type="SAM" id="MobiDB-lite"/>
    </source>
</evidence>
<evidence type="ECO:0000313" key="2">
    <source>
        <dbReference type="EMBL" id="ASO22992.1"/>
    </source>
</evidence>
<feature type="compositionally biased region" description="Gly residues" evidence="1">
    <location>
        <begin position="203"/>
        <end position="258"/>
    </location>
</feature>
<feature type="region of interest" description="Disordered" evidence="1">
    <location>
        <begin position="179"/>
        <end position="449"/>
    </location>
</feature>
<feature type="compositionally biased region" description="Gly residues" evidence="1">
    <location>
        <begin position="300"/>
        <end position="313"/>
    </location>
</feature>
<organism evidence="2 3">
    <name type="scientific">Actinoalloteichus hoggarensis</name>
    <dbReference type="NCBI Taxonomy" id="1470176"/>
    <lineage>
        <taxon>Bacteria</taxon>
        <taxon>Bacillati</taxon>
        <taxon>Actinomycetota</taxon>
        <taxon>Actinomycetes</taxon>
        <taxon>Pseudonocardiales</taxon>
        <taxon>Pseudonocardiaceae</taxon>
        <taxon>Actinoalloteichus</taxon>
    </lineage>
</organism>
<gene>
    <name evidence="2" type="ORF">AHOG_26970</name>
</gene>
<accession>A0A221WAJ3</accession>
<dbReference type="Proteomes" id="UP000204221">
    <property type="component" value="Chromosome"/>
</dbReference>
<keyword evidence="3" id="KW-1185">Reference proteome</keyword>
<evidence type="ECO:0008006" key="4">
    <source>
        <dbReference type="Google" id="ProtNLM"/>
    </source>
</evidence>
<proteinExistence type="predicted"/>
<dbReference type="InterPro" id="IPR038332">
    <property type="entry name" value="PPE_sf"/>
</dbReference>
<feature type="compositionally biased region" description="Low complexity" evidence="1">
    <location>
        <begin position="286"/>
        <end position="295"/>
    </location>
</feature>
<feature type="compositionally biased region" description="Basic and acidic residues" evidence="1">
    <location>
        <begin position="439"/>
        <end position="449"/>
    </location>
</feature>
<dbReference type="KEGG" id="ahg:AHOG_26970"/>